<evidence type="ECO:0000313" key="2">
    <source>
        <dbReference type="EMBL" id="SCB42630.1"/>
    </source>
</evidence>
<sequence length="244" mass="27371">MNRTLLSIVSHGQSHLANNLLGDLERLASDVDILLTSNIKERAPILTLPNLRVIENTEIKGFGANHNAAFELSEHAFFCISNPDIRLLNDPFAALRETMNDPSVGLIAPLVTDRFGAPEDSAREFPTPFGLLKKAVGAGDGRLIVTGNSPVTVDWTAGMFMFFRAEAFRQVGGFDENFFLYYEDVDICVRLWQAGWKIAVNPTISVIHEAQRSSHRNIRYARRHLTSVLRYLLKHTGRLPKTHF</sequence>
<accession>A0A1C3WRN7</accession>
<protein>
    <recommendedName>
        <fullName evidence="1">Glycosyltransferase 2-like domain-containing protein</fullName>
    </recommendedName>
</protein>
<dbReference type="PANTHER" id="PTHR43179:SF7">
    <property type="entry name" value="RHAMNOSYLTRANSFERASE WBBL"/>
    <property type="match status" value="1"/>
</dbReference>
<dbReference type="Pfam" id="PF13632">
    <property type="entry name" value="Glyco_trans_2_3"/>
    <property type="match status" value="1"/>
</dbReference>
<organism evidence="2 3">
    <name type="scientific">Bradyrhizobium shewense</name>
    <dbReference type="NCBI Taxonomy" id="1761772"/>
    <lineage>
        <taxon>Bacteria</taxon>
        <taxon>Pseudomonadati</taxon>
        <taxon>Pseudomonadota</taxon>
        <taxon>Alphaproteobacteria</taxon>
        <taxon>Hyphomicrobiales</taxon>
        <taxon>Nitrobacteraceae</taxon>
        <taxon>Bradyrhizobium</taxon>
    </lineage>
</organism>
<dbReference type="AlphaFoldDB" id="A0A1C3WRN7"/>
<dbReference type="RefSeq" id="WP_091959212.1">
    <property type="nucleotide sequence ID" value="NZ_FMAI01000009.1"/>
</dbReference>
<dbReference type="EMBL" id="FMAI01000009">
    <property type="protein sequence ID" value="SCB42630.1"/>
    <property type="molecule type" value="Genomic_DNA"/>
</dbReference>
<dbReference type="InterPro" id="IPR029044">
    <property type="entry name" value="Nucleotide-diphossugar_trans"/>
</dbReference>
<dbReference type="SUPFAM" id="SSF53448">
    <property type="entry name" value="Nucleotide-diphospho-sugar transferases"/>
    <property type="match status" value="1"/>
</dbReference>
<proteinExistence type="predicted"/>
<dbReference type="InterPro" id="IPR001173">
    <property type="entry name" value="Glyco_trans_2-like"/>
</dbReference>
<keyword evidence="3" id="KW-1185">Reference proteome</keyword>
<feature type="domain" description="Glycosyltransferase 2-like" evidence="1">
    <location>
        <begin position="86"/>
        <end position="222"/>
    </location>
</feature>
<evidence type="ECO:0000313" key="3">
    <source>
        <dbReference type="Proteomes" id="UP000199184"/>
    </source>
</evidence>
<name>A0A1C3WRN7_9BRAD</name>
<evidence type="ECO:0000259" key="1">
    <source>
        <dbReference type="Pfam" id="PF13632"/>
    </source>
</evidence>
<dbReference type="Gene3D" id="3.90.550.10">
    <property type="entry name" value="Spore Coat Polysaccharide Biosynthesis Protein SpsA, Chain A"/>
    <property type="match status" value="1"/>
</dbReference>
<dbReference type="Proteomes" id="UP000199184">
    <property type="component" value="Unassembled WGS sequence"/>
</dbReference>
<reference evidence="3" key="1">
    <citation type="submission" date="2016-08" db="EMBL/GenBank/DDBJ databases">
        <authorList>
            <person name="Varghese N."/>
            <person name="Submissions Spin"/>
        </authorList>
    </citation>
    <scope>NUCLEOTIDE SEQUENCE [LARGE SCALE GENOMIC DNA]</scope>
    <source>
        <strain evidence="3">ERR11</strain>
    </source>
</reference>
<dbReference type="PANTHER" id="PTHR43179">
    <property type="entry name" value="RHAMNOSYLTRANSFERASE WBBL"/>
    <property type="match status" value="1"/>
</dbReference>
<gene>
    <name evidence="2" type="ORF">GA0061098_1009152</name>
</gene>